<dbReference type="GO" id="GO:0005886">
    <property type="term" value="C:plasma membrane"/>
    <property type="evidence" value="ECO:0007669"/>
    <property type="project" value="TreeGrafter"/>
</dbReference>
<dbReference type="InterPro" id="IPR012338">
    <property type="entry name" value="Beta-lactam/transpept-like"/>
</dbReference>
<dbReference type="SUPFAM" id="SSF54184">
    <property type="entry name" value="Penicillin-binding protein 2x (pbp-2x), c-terminal domain"/>
    <property type="match status" value="1"/>
</dbReference>
<comment type="caution">
    <text evidence="4">The sequence shown here is derived from an EMBL/GenBank/DDBJ whole genome shotgun (WGS) entry which is preliminary data.</text>
</comment>
<dbReference type="PANTHER" id="PTHR30627:SF1">
    <property type="entry name" value="PEPTIDOGLYCAN D,D-TRANSPEPTIDASE FTSI"/>
    <property type="match status" value="1"/>
</dbReference>
<sequence>MELSGAICSKSTLVLVNKALRGVVEEGTAKALNDKRYAISGKTGTARVAFNGAGYTDKEGYKRHQASFAGFFPSENPKYSAIVVLYTGRTRGNFYGGGWAAPVFKKIADKIYVSSPEWVSPVKGTGTITGKSKDILANLDSFDCDSIPQVKGLGIRDALYILENQGYKVRFSGKGKVTSQSYTPGNNLDNKGLIYLQLSDYHEITRDTLKQQDSTDTRR</sequence>
<dbReference type="GO" id="GO:0008658">
    <property type="term" value="F:penicillin binding"/>
    <property type="evidence" value="ECO:0007669"/>
    <property type="project" value="InterPro"/>
</dbReference>
<dbReference type="PROSITE" id="PS51178">
    <property type="entry name" value="PASTA"/>
    <property type="match status" value="1"/>
</dbReference>
<feature type="domain" description="PASTA" evidence="3">
    <location>
        <begin position="145"/>
        <end position="200"/>
    </location>
</feature>
<dbReference type="AlphaFoldDB" id="A0A645C0G7"/>
<reference evidence="4" key="1">
    <citation type="submission" date="2019-08" db="EMBL/GenBank/DDBJ databases">
        <authorList>
            <person name="Kucharzyk K."/>
            <person name="Murdoch R.W."/>
            <person name="Higgins S."/>
            <person name="Loffler F."/>
        </authorList>
    </citation>
    <scope>NUCLEOTIDE SEQUENCE</scope>
</reference>
<dbReference type="PANTHER" id="PTHR30627">
    <property type="entry name" value="PEPTIDOGLYCAN D,D-TRANSPEPTIDASE"/>
    <property type="match status" value="1"/>
</dbReference>
<evidence type="ECO:0000313" key="4">
    <source>
        <dbReference type="EMBL" id="MPM71260.1"/>
    </source>
</evidence>
<accession>A0A645C0G7</accession>
<evidence type="ECO:0000259" key="3">
    <source>
        <dbReference type="PROSITE" id="PS51178"/>
    </source>
</evidence>
<dbReference type="InterPro" id="IPR005543">
    <property type="entry name" value="PASTA_dom"/>
</dbReference>
<dbReference type="InterPro" id="IPR050515">
    <property type="entry name" value="Beta-lactam/transpept"/>
</dbReference>
<organism evidence="4">
    <name type="scientific">bioreactor metagenome</name>
    <dbReference type="NCBI Taxonomy" id="1076179"/>
    <lineage>
        <taxon>unclassified sequences</taxon>
        <taxon>metagenomes</taxon>
        <taxon>ecological metagenomes</taxon>
    </lineage>
</organism>
<dbReference type="Gene3D" id="3.40.710.10">
    <property type="entry name" value="DD-peptidase/beta-lactamase superfamily"/>
    <property type="match status" value="1"/>
</dbReference>
<proteinExistence type="predicted"/>
<dbReference type="GO" id="GO:0071555">
    <property type="term" value="P:cell wall organization"/>
    <property type="evidence" value="ECO:0007669"/>
    <property type="project" value="TreeGrafter"/>
</dbReference>
<evidence type="ECO:0000256" key="1">
    <source>
        <dbReference type="ARBA" id="ARBA00004370"/>
    </source>
</evidence>
<dbReference type="Pfam" id="PF03793">
    <property type="entry name" value="PASTA"/>
    <property type="match status" value="1"/>
</dbReference>
<gene>
    <name evidence="4" type="ORF">SDC9_118223</name>
</gene>
<name>A0A645C0G7_9ZZZZ</name>
<protein>
    <recommendedName>
        <fullName evidence="3">PASTA domain-containing protein</fullName>
    </recommendedName>
</protein>
<evidence type="ECO:0000256" key="2">
    <source>
        <dbReference type="ARBA" id="ARBA00023136"/>
    </source>
</evidence>
<dbReference type="Pfam" id="PF00905">
    <property type="entry name" value="Transpeptidase"/>
    <property type="match status" value="1"/>
</dbReference>
<dbReference type="SUPFAM" id="SSF56601">
    <property type="entry name" value="beta-lactamase/transpeptidase-like"/>
    <property type="match status" value="1"/>
</dbReference>
<keyword evidence="2" id="KW-0472">Membrane</keyword>
<dbReference type="CDD" id="cd06575">
    <property type="entry name" value="PASTA_Pbp2x-like_2"/>
    <property type="match status" value="1"/>
</dbReference>
<comment type="subcellular location">
    <subcellularLocation>
        <location evidence="1">Membrane</location>
    </subcellularLocation>
</comment>
<dbReference type="EMBL" id="VSSQ01023992">
    <property type="protein sequence ID" value="MPM71260.1"/>
    <property type="molecule type" value="Genomic_DNA"/>
</dbReference>
<dbReference type="InterPro" id="IPR001460">
    <property type="entry name" value="PCN-bd_Tpept"/>
</dbReference>